<gene>
    <name evidence="3" type="ORF">NCTC13193_03877</name>
</gene>
<evidence type="ECO:0000256" key="1">
    <source>
        <dbReference type="SAM" id="MobiDB-lite"/>
    </source>
</evidence>
<feature type="domain" description="Phage tail protein C-terminal" evidence="2">
    <location>
        <begin position="61"/>
        <end position="193"/>
    </location>
</feature>
<dbReference type="EMBL" id="LR134492">
    <property type="protein sequence ID" value="VEI72899.1"/>
    <property type="molecule type" value="Genomic_DNA"/>
</dbReference>
<name>A0A3S5AY66_SERFO</name>
<dbReference type="InterPro" id="IPR058008">
    <property type="entry name" value="Gp26_C"/>
</dbReference>
<evidence type="ECO:0000313" key="3">
    <source>
        <dbReference type="EMBL" id="VEI72899.1"/>
    </source>
</evidence>
<dbReference type="AlphaFoldDB" id="A0A3S5AY66"/>
<evidence type="ECO:0000313" key="4">
    <source>
        <dbReference type="Proteomes" id="UP000270487"/>
    </source>
</evidence>
<sequence>MMSRLPTAPNTGLWAVISGGYGAASRWNMAVFQEGMTVDFRVQVLQSGTAGAWAKVWHTLNTTVDANGFIKKASPIVKLFTDGSSELNGESQGVTTERVSEGVYRVSGTLGFNSDAEWGGVDGGIEIPIDRNKLPLVWVDYEVDETGDLLIKTFHRVNSTAPKFAQNVKTGYKEGQPIDIPAGRWIDLRVEMPGSDEPEYEPVPEDEVPEVTPEVIELEGGEEQAPGEMPAPTEEAKE</sequence>
<dbReference type="Proteomes" id="UP000270487">
    <property type="component" value="Chromosome"/>
</dbReference>
<dbReference type="Pfam" id="PF25670">
    <property type="entry name" value="Phage_tail_C_2"/>
    <property type="match status" value="1"/>
</dbReference>
<accession>A0A3S5AY66</accession>
<reference evidence="3 4" key="1">
    <citation type="submission" date="2018-12" db="EMBL/GenBank/DDBJ databases">
        <authorList>
            <consortium name="Pathogen Informatics"/>
        </authorList>
    </citation>
    <scope>NUCLEOTIDE SEQUENCE [LARGE SCALE GENOMIC DNA]</scope>
    <source>
        <strain evidence="3 4">NCTC13193</strain>
    </source>
</reference>
<evidence type="ECO:0000259" key="2">
    <source>
        <dbReference type="Pfam" id="PF25670"/>
    </source>
</evidence>
<organism evidence="3 4">
    <name type="scientific">Serratia fonticola</name>
    <dbReference type="NCBI Taxonomy" id="47917"/>
    <lineage>
        <taxon>Bacteria</taxon>
        <taxon>Pseudomonadati</taxon>
        <taxon>Pseudomonadota</taxon>
        <taxon>Gammaproteobacteria</taxon>
        <taxon>Enterobacterales</taxon>
        <taxon>Yersiniaceae</taxon>
        <taxon>Serratia</taxon>
    </lineage>
</organism>
<feature type="region of interest" description="Disordered" evidence="1">
    <location>
        <begin position="219"/>
        <end position="238"/>
    </location>
</feature>
<protein>
    <recommendedName>
        <fullName evidence="2">Phage tail protein C-terminal domain-containing protein</fullName>
    </recommendedName>
</protein>
<proteinExistence type="predicted"/>